<evidence type="ECO:0000256" key="1">
    <source>
        <dbReference type="ARBA" id="ARBA00004141"/>
    </source>
</evidence>
<feature type="transmembrane region" description="Helical" evidence="6">
    <location>
        <begin position="191"/>
        <end position="211"/>
    </location>
</feature>
<accession>A3TWX9</accession>
<evidence type="ECO:0000313" key="9">
    <source>
        <dbReference type="Proteomes" id="UP000004318"/>
    </source>
</evidence>
<evidence type="ECO:0000256" key="6">
    <source>
        <dbReference type="SAM" id="Phobius"/>
    </source>
</evidence>
<keyword evidence="4 6" id="KW-1133">Transmembrane helix</keyword>
<keyword evidence="9" id="KW-1185">Reference proteome</keyword>
<dbReference type="PANTHER" id="PTHR22911:SF6">
    <property type="entry name" value="SOLUTE CARRIER FAMILY 35 MEMBER G1"/>
    <property type="match status" value="1"/>
</dbReference>
<keyword evidence="5 6" id="KW-0472">Membrane</keyword>
<feature type="transmembrane region" description="Helical" evidence="6">
    <location>
        <begin position="161"/>
        <end position="179"/>
    </location>
</feature>
<evidence type="ECO:0000259" key="7">
    <source>
        <dbReference type="Pfam" id="PF00892"/>
    </source>
</evidence>
<gene>
    <name evidence="8" type="ORF">OB2597_01927</name>
</gene>
<feature type="transmembrane region" description="Helical" evidence="6">
    <location>
        <begin position="223"/>
        <end position="242"/>
    </location>
</feature>
<dbReference type="SUPFAM" id="SSF103481">
    <property type="entry name" value="Multidrug resistance efflux transporter EmrE"/>
    <property type="match status" value="2"/>
</dbReference>
<reference evidence="8 9" key="1">
    <citation type="journal article" date="2010" name="J. Bacteriol.">
        <title>Genome sequences of Oceanicola granulosus HTCC2516(T) and Oceanicola batsensis HTCC2597(TDelta).</title>
        <authorList>
            <person name="Thrash J.C."/>
            <person name="Cho J.C."/>
            <person name="Vergin K.L."/>
            <person name="Giovannoni S.J."/>
        </authorList>
    </citation>
    <scope>NUCLEOTIDE SEQUENCE [LARGE SCALE GENOMIC DNA]</scope>
    <source>
        <strain evidence="9">ATCC BAA-863 / DSM 15984 / KCTC 12145 / HTCC2597</strain>
    </source>
</reference>
<dbReference type="Pfam" id="PF00892">
    <property type="entry name" value="EamA"/>
    <property type="match status" value="2"/>
</dbReference>
<feature type="transmembrane region" description="Helical" evidence="6">
    <location>
        <begin position="20"/>
        <end position="41"/>
    </location>
</feature>
<keyword evidence="3 6" id="KW-0812">Transmembrane</keyword>
<comment type="subcellular location">
    <subcellularLocation>
        <location evidence="1">Membrane</location>
        <topology evidence="1">Multi-pass membrane protein</topology>
    </subcellularLocation>
</comment>
<feature type="domain" description="EamA" evidence="7">
    <location>
        <begin position="160"/>
        <end position="287"/>
    </location>
</feature>
<dbReference type="HOGENOM" id="CLU_032828_0_0_5"/>
<name>A3TWX9_PSEBH</name>
<dbReference type="EMBL" id="AAMO01000004">
    <property type="protein sequence ID" value="EAQ03339.1"/>
    <property type="molecule type" value="Genomic_DNA"/>
</dbReference>
<dbReference type="PANTHER" id="PTHR22911">
    <property type="entry name" value="ACYL-MALONYL CONDENSING ENZYME-RELATED"/>
    <property type="match status" value="1"/>
</dbReference>
<dbReference type="InterPro" id="IPR037185">
    <property type="entry name" value="EmrE-like"/>
</dbReference>
<evidence type="ECO:0000256" key="3">
    <source>
        <dbReference type="ARBA" id="ARBA00022692"/>
    </source>
</evidence>
<dbReference type="STRING" id="252305.OB2597_01927"/>
<feature type="transmembrane region" description="Helical" evidence="6">
    <location>
        <begin position="96"/>
        <end position="124"/>
    </location>
</feature>
<dbReference type="Proteomes" id="UP000004318">
    <property type="component" value="Unassembled WGS sequence"/>
</dbReference>
<feature type="transmembrane region" description="Helical" evidence="6">
    <location>
        <begin position="53"/>
        <end position="76"/>
    </location>
</feature>
<dbReference type="AlphaFoldDB" id="A3TWX9"/>
<dbReference type="RefSeq" id="WP_009804639.1">
    <property type="nucleotide sequence ID" value="NZ_CH724131.1"/>
</dbReference>
<proteinExistence type="inferred from homology"/>
<feature type="transmembrane region" description="Helical" evidence="6">
    <location>
        <begin position="136"/>
        <end position="155"/>
    </location>
</feature>
<evidence type="ECO:0000313" key="8">
    <source>
        <dbReference type="EMBL" id="EAQ03339.1"/>
    </source>
</evidence>
<sequence>MTAPSPSTDTATVLSPTVRAAFWMAGAILSFLTMAVAGRVLAAELDTFEIMTLRSLTGVIIICIVATATASWHRITMHRFGLQVLRNVAHFTGQNLWFYAITLIPLAQVFALEFTAPLWVLVLSPLFLGERMSKRRALAGLTGFAGILLIARPGFQEITPGLIAAALCAIGFAGTIISTKSLTRDVPTICILFWLTVLQAIFGLVCGGYDMDFALPSPALWPAALLVGFAGLFAHYCVTSALSIAPASVVSPMDFLRLPAAAVVGLLIYGEALDPFVLVGAAIIFAANYANIRGERRA</sequence>
<dbReference type="InterPro" id="IPR000620">
    <property type="entry name" value="EamA_dom"/>
</dbReference>
<evidence type="ECO:0000256" key="2">
    <source>
        <dbReference type="ARBA" id="ARBA00009853"/>
    </source>
</evidence>
<comment type="similarity">
    <text evidence="2">Belongs to the drug/metabolite transporter (DMT) superfamily. 10 TMS drug/metabolite exporter (DME) (TC 2.A.7.3) family.</text>
</comment>
<evidence type="ECO:0000256" key="5">
    <source>
        <dbReference type="ARBA" id="ARBA00023136"/>
    </source>
</evidence>
<feature type="domain" description="EamA" evidence="7">
    <location>
        <begin position="20"/>
        <end position="151"/>
    </location>
</feature>
<dbReference type="GO" id="GO:0016020">
    <property type="term" value="C:membrane"/>
    <property type="evidence" value="ECO:0007669"/>
    <property type="project" value="UniProtKB-SubCell"/>
</dbReference>
<organism evidence="8 9">
    <name type="scientific">Pseudooceanicola batsensis (strain ATCC BAA-863 / DSM 15984 / KCTC 12145 / HTCC2597)</name>
    <name type="common">Oceanicola batsensis</name>
    <dbReference type="NCBI Taxonomy" id="252305"/>
    <lineage>
        <taxon>Bacteria</taxon>
        <taxon>Pseudomonadati</taxon>
        <taxon>Pseudomonadota</taxon>
        <taxon>Alphaproteobacteria</taxon>
        <taxon>Rhodobacterales</taxon>
        <taxon>Paracoccaceae</taxon>
        <taxon>Pseudooceanicola</taxon>
    </lineage>
</organism>
<protein>
    <submittedName>
        <fullName evidence="8">Membrane protein, putative</fullName>
    </submittedName>
</protein>
<evidence type="ECO:0000256" key="4">
    <source>
        <dbReference type="ARBA" id="ARBA00022989"/>
    </source>
</evidence>
<dbReference type="eggNOG" id="COG0697">
    <property type="taxonomic scope" value="Bacteria"/>
</dbReference>
<comment type="caution">
    <text evidence="8">The sequence shown here is derived from an EMBL/GenBank/DDBJ whole genome shotgun (WGS) entry which is preliminary data.</text>
</comment>